<reference evidence="1" key="2">
    <citation type="journal article" date="2015" name="Data Brief">
        <title>Shoot transcriptome of the giant reed, Arundo donax.</title>
        <authorList>
            <person name="Barrero R.A."/>
            <person name="Guerrero F.D."/>
            <person name="Moolhuijzen P."/>
            <person name="Goolsby J.A."/>
            <person name="Tidwell J."/>
            <person name="Bellgard S.E."/>
            <person name="Bellgard M.I."/>
        </authorList>
    </citation>
    <scope>NUCLEOTIDE SEQUENCE</scope>
    <source>
        <tissue evidence="1">Shoot tissue taken approximately 20 cm above the soil surface</tissue>
    </source>
</reference>
<dbReference type="EMBL" id="GBRH01233953">
    <property type="protein sequence ID" value="JAD63942.1"/>
    <property type="molecule type" value="Transcribed_RNA"/>
</dbReference>
<reference evidence="1" key="1">
    <citation type="submission" date="2014-09" db="EMBL/GenBank/DDBJ databases">
        <authorList>
            <person name="Magalhaes I.L.F."/>
            <person name="Oliveira U."/>
            <person name="Santos F.R."/>
            <person name="Vidigal T.H.D.A."/>
            <person name="Brescovit A.D."/>
            <person name="Santos A.J."/>
        </authorList>
    </citation>
    <scope>NUCLEOTIDE SEQUENCE</scope>
    <source>
        <tissue evidence="1">Shoot tissue taken approximately 20 cm above the soil surface</tissue>
    </source>
</reference>
<accession>A0A0A9BXF3</accession>
<name>A0A0A9BXF3_ARUDO</name>
<sequence>MSSVVFFPLAIVKRPTWPSLCCVVARSTIFGIGLGIFPDHFHLASSQVTTFFF</sequence>
<evidence type="ECO:0000313" key="1">
    <source>
        <dbReference type="EMBL" id="JAD63942.1"/>
    </source>
</evidence>
<proteinExistence type="predicted"/>
<dbReference type="AlphaFoldDB" id="A0A0A9BXF3"/>
<organism evidence="1">
    <name type="scientific">Arundo donax</name>
    <name type="common">Giant reed</name>
    <name type="synonym">Donax arundinaceus</name>
    <dbReference type="NCBI Taxonomy" id="35708"/>
    <lineage>
        <taxon>Eukaryota</taxon>
        <taxon>Viridiplantae</taxon>
        <taxon>Streptophyta</taxon>
        <taxon>Embryophyta</taxon>
        <taxon>Tracheophyta</taxon>
        <taxon>Spermatophyta</taxon>
        <taxon>Magnoliopsida</taxon>
        <taxon>Liliopsida</taxon>
        <taxon>Poales</taxon>
        <taxon>Poaceae</taxon>
        <taxon>PACMAD clade</taxon>
        <taxon>Arundinoideae</taxon>
        <taxon>Arundineae</taxon>
        <taxon>Arundo</taxon>
    </lineage>
</organism>
<protein>
    <submittedName>
        <fullName evidence="1">Uncharacterized protein</fullName>
    </submittedName>
</protein>